<organism evidence="1 2">
    <name type="scientific">Brassica cretica</name>
    <name type="common">Mustard</name>
    <dbReference type="NCBI Taxonomy" id="69181"/>
    <lineage>
        <taxon>Eukaryota</taxon>
        <taxon>Viridiplantae</taxon>
        <taxon>Streptophyta</taxon>
        <taxon>Embryophyta</taxon>
        <taxon>Tracheophyta</taxon>
        <taxon>Spermatophyta</taxon>
        <taxon>Magnoliopsida</taxon>
        <taxon>eudicotyledons</taxon>
        <taxon>Gunneridae</taxon>
        <taxon>Pentapetalae</taxon>
        <taxon>rosids</taxon>
        <taxon>malvids</taxon>
        <taxon>Brassicales</taxon>
        <taxon>Brassicaceae</taxon>
        <taxon>Brassiceae</taxon>
        <taxon>Brassica</taxon>
    </lineage>
</organism>
<gene>
    <name evidence="1" type="ORF">F2Q68_00045029</name>
</gene>
<evidence type="ECO:0000313" key="2">
    <source>
        <dbReference type="Proteomes" id="UP000712281"/>
    </source>
</evidence>
<sequence>MADLSVQTYMVSLEGFNQVVVHGSCGLVDANPLRPEFFVRAPSLLGIIPLVLKGRTWRVGSRESLTGSVLRPSRSGVVVNPTRLCSYGGGSGECLLGPFSVSRSASGLSPCRELRLVFFFVYGGSVLELSPLPLSHVCSGDSSRRKRVLSGRVQAEMADLSVQTCVVSSEGFNQVVVHGSCGLVDANPSRPEFFVRAPSLLGIVPSGVINRLGVSLWSLLAVPRPSYFLMVAAVASACSVWEAFQALCDVVYKPGLLVVSSGNTSLLFVERLIDGIGYMLCGVYRRLATP</sequence>
<comment type="caution">
    <text evidence="1">The sequence shown here is derived from an EMBL/GenBank/DDBJ whole genome shotgun (WGS) entry which is preliminary data.</text>
</comment>
<dbReference type="EMBL" id="QGKW02000276">
    <property type="protein sequence ID" value="KAF2605908.1"/>
    <property type="molecule type" value="Genomic_DNA"/>
</dbReference>
<proteinExistence type="predicted"/>
<dbReference type="AlphaFoldDB" id="A0A8S9LKA6"/>
<protein>
    <submittedName>
        <fullName evidence="1">Uncharacterized protein</fullName>
    </submittedName>
</protein>
<name>A0A8S9LKA6_BRACR</name>
<reference evidence="1" key="1">
    <citation type="submission" date="2019-12" db="EMBL/GenBank/DDBJ databases">
        <title>Genome sequencing and annotation of Brassica cretica.</title>
        <authorList>
            <person name="Studholme D.J."/>
            <person name="Sarris P.F."/>
        </authorList>
    </citation>
    <scope>NUCLEOTIDE SEQUENCE</scope>
    <source>
        <strain evidence="1">PFS-001/15</strain>
        <tissue evidence="1">Leaf</tissue>
    </source>
</reference>
<dbReference type="Proteomes" id="UP000712281">
    <property type="component" value="Unassembled WGS sequence"/>
</dbReference>
<accession>A0A8S9LKA6</accession>
<evidence type="ECO:0000313" key="1">
    <source>
        <dbReference type="EMBL" id="KAF2605908.1"/>
    </source>
</evidence>